<gene>
    <name evidence="2" type="ORF">FNH09_09185</name>
</gene>
<comment type="caution">
    <text evidence="2">The sequence shown here is derived from an EMBL/GenBank/DDBJ whole genome shotgun (WGS) entry which is preliminary data.</text>
</comment>
<evidence type="ECO:0000313" key="3">
    <source>
        <dbReference type="Proteomes" id="UP000325849"/>
    </source>
</evidence>
<evidence type="ECO:0000313" key="2">
    <source>
        <dbReference type="EMBL" id="MPY31467.1"/>
    </source>
</evidence>
<protein>
    <submittedName>
        <fullName evidence="2">DUF3515 domain-containing protein</fullName>
    </submittedName>
</protein>
<sequence>MNGSRLRRFSPPLLAALLTALGCSSSKDNAAVTVPSPTSAVTKLCRNLDKALPRTVDGLRRRDPAPASALTAGWGSPVVILRCGVPQPPKMIDPDVPQGKDPDAVPGGVNGVDWLMEKQGDGAHLFTTANRGAYVEVRVPGDRDSSAVLVALAAAIKKTIPEGIAD</sequence>
<dbReference type="Proteomes" id="UP000325849">
    <property type="component" value="Unassembled WGS sequence"/>
</dbReference>
<dbReference type="RefSeq" id="WP_162468309.1">
    <property type="nucleotide sequence ID" value="NZ_VJZD01000026.1"/>
</dbReference>
<dbReference type="InterPro" id="IPR021903">
    <property type="entry name" value="DUF3515"/>
</dbReference>
<reference evidence="2 3" key="1">
    <citation type="submission" date="2019-07" db="EMBL/GenBank/DDBJ databases">
        <title>New species of Amycolatopsis and Streptomyces.</title>
        <authorList>
            <person name="Duangmal K."/>
            <person name="Teo W.F.A."/>
            <person name="Lipun K."/>
        </authorList>
    </citation>
    <scope>NUCLEOTIDE SEQUENCE [LARGE SCALE GENOMIC DNA]</scope>
    <source>
        <strain evidence="2 3">NBRC 109810</strain>
    </source>
</reference>
<feature type="signal peptide" evidence="1">
    <location>
        <begin position="1"/>
        <end position="30"/>
    </location>
</feature>
<proteinExistence type="predicted"/>
<evidence type="ECO:0000256" key="1">
    <source>
        <dbReference type="SAM" id="SignalP"/>
    </source>
</evidence>
<keyword evidence="3" id="KW-1185">Reference proteome</keyword>
<feature type="chain" id="PRO_5039077681" evidence="1">
    <location>
        <begin position="31"/>
        <end position="166"/>
    </location>
</feature>
<dbReference type="PROSITE" id="PS51257">
    <property type="entry name" value="PROKAR_LIPOPROTEIN"/>
    <property type="match status" value="1"/>
</dbReference>
<dbReference type="Pfam" id="PF12028">
    <property type="entry name" value="DUF3515"/>
    <property type="match status" value="1"/>
</dbReference>
<organism evidence="2 3">
    <name type="scientific">Streptomyces adustus</name>
    <dbReference type="NCBI Taxonomy" id="1609272"/>
    <lineage>
        <taxon>Bacteria</taxon>
        <taxon>Bacillati</taxon>
        <taxon>Actinomycetota</taxon>
        <taxon>Actinomycetes</taxon>
        <taxon>Kitasatosporales</taxon>
        <taxon>Streptomycetaceae</taxon>
        <taxon>Streptomyces</taxon>
    </lineage>
</organism>
<name>A0A5N8V8G6_9ACTN</name>
<keyword evidence="1" id="KW-0732">Signal</keyword>
<dbReference type="AlphaFoldDB" id="A0A5N8V8G6"/>
<dbReference type="EMBL" id="VJZD01000026">
    <property type="protein sequence ID" value="MPY31467.1"/>
    <property type="molecule type" value="Genomic_DNA"/>
</dbReference>
<accession>A0A5N8V8G6</accession>